<keyword evidence="4" id="KW-1185">Reference proteome</keyword>
<feature type="region of interest" description="Disordered" evidence="1">
    <location>
        <begin position="723"/>
        <end position="776"/>
    </location>
</feature>
<sequence>MEQGKKERKTRKKAPDPPPYALAGYVDFYNRQVQDFFSVNDPWDQTLPASVITSDGRVFDGDSGHPGSLWSPQEKDKFYRLLERYSIHRIDMIAEQLPSKSAEEIMVYYNVLRKSLQRAKRKGRRQEYPYTVTKRRKTKHLKGYSASELVTYDEMPIAYEMSEGYLIFEDIQSKRMTDWEPPDCSLHQLEEEWAATRGGPMPPNLRFPELLRHPSTRIARLWREIYPKQNVLPEPIQRPWLTPPAGDGQEGTIELSAGAALLLEQLVVAMTTNIITEIVAMKALQYPDPPFDGHGTYDQWLQRTSARQEAKWVIADDVYDALNQMRLRNPEQLSKPMYWAGLSQRLRLPFDFEILSQGKLVRNYLSPEESARLFFSQRGWLHYNWFGGIKSMPIDVEYERKLFPTPPESVAPPQRYPVPADTVSIHGISSREPQEKDLSEPDDLIEVAITDDDTSKTMAAMEELERAETERVDYKDIVDSIGHEHALLTMMSKGVTLPQYDKYAHYEVIDEWRRRHRAPKLLRNFLKKHDTYERRQQFYKAVADHMDIDYPDPFPWERGPDYYSSEDDDKYNSDDDHYYHYDTDNADDSDADDVPILYTEGKLESWVPCLQCQQKVVYAQNDGYCSGDRPQCLRCYNEGIECTYATDVYNNQKTWRKRPRRAPLFPDYQRRPCAAHHKAMCPECTLSGEYGVNPYLVRGKWKPACFGWEKVLKRKEALIAKGGSVDDIDDGDDDAGNADNAENDDNDENADDGNANKYNDNDKDNPLTDLRFHTGKIQYRDDDEEEGCELCRDRRIKCPKGYPCSNDSATKWLLDSNGGWGGTNRGSGGKNGGLPAHGPSEHGDVIDPDMPNHHSSNVEREPPRLAGTPGSVAVAKETLAWYSRQFPEYPRHH</sequence>
<dbReference type="InterPro" id="IPR001005">
    <property type="entry name" value="SANT/Myb"/>
</dbReference>
<dbReference type="Gene3D" id="1.10.10.60">
    <property type="entry name" value="Homeodomain-like"/>
    <property type="match status" value="1"/>
</dbReference>
<dbReference type="PANTHER" id="PTHR28079">
    <property type="entry name" value="RNA POLYMERASE I-SPECIFIC TRANSCRIPTION INITIATION FACTOR RRN5"/>
    <property type="match status" value="1"/>
</dbReference>
<evidence type="ECO:0000313" key="3">
    <source>
        <dbReference type="EMBL" id="KAA8898597.1"/>
    </source>
</evidence>
<dbReference type="GO" id="GO:0000500">
    <property type="term" value="C:RNA polymerase I upstream activating factor complex"/>
    <property type="evidence" value="ECO:0007669"/>
    <property type="project" value="InterPro"/>
</dbReference>
<dbReference type="GeneID" id="54783268"/>
<dbReference type="Proteomes" id="UP000449547">
    <property type="component" value="Unassembled WGS sequence"/>
</dbReference>
<dbReference type="GO" id="GO:0000182">
    <property type="term" value="F:rDNA binding"/>
    <property type="evidence" value="ECO:0007669"/>
    <property type="project" value="TreeGrafter"/>
</dbReference>
<proteinExistence type="predicted"/>
<reference evidence="3 4" key="1">
    <citation type="submission" date="2019-07" db="EMBL/GenBank/DDBJ databases">
        <title>Genome assembly of two rare yeast pathogens: Diutina rugosa and Trichomonascus ciferrii.</title>
        <authorList>
            <person name="Mixao V."/>
            <person name="Saus E."/>
            <person name="Hansen A."/>
            <person name="Lass-Flor C."/>
            <person name="Gabaldon T."/>
        </authorList>
    </citation>
    <scope>NUCLEOTIDE SEQUENCE [LARGE SCALE GENOMIC DNA]</scope>
    <source>
        <strain evidence="3 4">CBS 613</strain>
    </source>
</reference>
<name>A0A642UNE3_DIURU</name>
<feature type="compositionally biased region" description="Basic and acidic residues" evidence="1">
    <location>
        <begin position="759"/>
        <end position="772"/>
    </location>
</feature>
<gene>
    <name evidence="3" type="ORF">DIURU_004617</name>
</gene>
<comment type="caution">
    <text evidence="3">The sequence shown here is derived from an EMBL/GenBank/DDBJ whole genome shotgun (WGS) entry which is preliminary data.</text>
</comment>
<dbReference type="OrthoDB" id="2240312at2759"/>
<evidence type="ECO:0000256" key="1">
    <source>
        <dbReference type="SAM" id="MobiDB-lite"/>
    </source>
</evidence>
<dbReference type="AlphaFoldDB" id="A0A642UNE3"/>
<feature type="region of interest" description="Disordered" evidence="1">
    <location>
        <begin position="821"/>
        <end position="871"/>
    </location>
</feature>
<organism evidence="3 4">
    <name type="scientific">Diutina rugosa</name>
    <name type="common">Yeast</name>
    <name type="synonym">Candida rugosa</name>
    <dbReference type="NCBI Taxonomy" id="5481"/>
    <lineage>
        <taxon>Eukaryota</taxon>
        <taxon>Fungi</taxon>
        <taxon>Dikarya</taxon>
        <taxon>Ascomycota</taxon>
        <taxon>Saccharomycotina</taxon>
        <taxon>Pichiomycetes</taxon>
        <taxon>Debaryomycetaceae</taxon>
        <taxon>Diutina</taxon>
    </lineage>
</organism>
<evidence type="ECO:0000313" key="4">
    <source>
        <dbReference type="Proteomes" id="UP000449547"/>
    </source>
</evidence>
<dbReference type="VEuPathDB" id="FungiDB:DIURU_004617"/>
<protein>
    <recommendedName>
        <fullName evidence="2">Myb-like domain-containing protein</fullName>
    </recommendedName>
</protein>
<dbReference type="CDD" id="cd00167">
    <property type="entry name" value="SANT"/>
    <property type="match status" value="1"/>
</dbReference>
<dbReference type="SMART" id="SM00717">
    <property type="entry name" value="SANT"/>
    <property type="match status" value="1"/>
</dbReference>
<dbReference type="GO" id="GO:0006361">
    <property type="term" value="P:transcription initiation at RNA polymerase I promoter"/>
    <property type="evidence" value="ECO:0007669"/>
    <property type="project" value="TreeGrafter"/>
</dbReference>
<dbReference type="GO" id="GO:0042790">
    <property type="term" value="P:nucleolar large rRNA transcription by RNA polymerase I"/>
    <property type="evidence" value="ECO:0007669"/>
    <property type="project" value="InterPro"/>
</dbReference>
<dbReference type="GO" id="GO:0001181">
    <property type="term" value="F:RNA polymerase I general transcription initiation factor activity"/>
    <property type="evidence" value="ECO:0007669"/>
    <property type="project" value="TreeGrafter"/>
</dbReference>
<dbReference type="PANTHER" id="PTHR28079:SF1">
    <property type="entry name" value="RNA POLYMERASE I-SPECIFIC TRANSCRIPTION INITIATION FACTOR RRN5"/>
    <property type="match status" value="1"/>
</dbReference>
<accession>A0A642UNE3</accession>
<feature type="domain" description="Myb-like" evidence="2">
    <location>
        <begin position="66"/>
        <end position="115"/>
    </location>
</feature>
<dbReference type="InterPro" id="IPR039601">
    <property type="entry name" value="Rrn5"/>
</dbReference>
<dbReference type="EMBL" id="SWFT01000139">
    <property type="protein sequence ID" value="KAA8898597.1"/>
    <property type="molecule type" value="Genomic_DNA"/>
</dbReference>
<evidence type="ECO:0000259" key="2">
    <source>
        <dbReference type="SMART" id="SM00717"/>
    </source>
</evidence>
<feature type="compositionally biased region" description="Acidic residues" evidence="1">
    <location>
        <begin position="726"/>
        <end position="751"/>
    </location>
</feature>
<feature type="compositionally biased region" description="Basic and acidic residues" evidence="1">
    <location>
        <begin position="839"/>
        <end position="863"/>
    </location>
</feature>
<dbReference type="InterPro" id="IPR009057">
    <property type="entry name" value="Homeodomain-like_sf"/>
</dbReference>
<dbReference type="SUPFAM" id="SSF46689">
    <property type="entry name" value="Homeodomain-like"/>
    <property type="match status" value="1"/>
</dbReference>
<feature type="compositionally biased region" description="Gly residues" evidence="1">
    <location>
        <begin position="821"/>
        <end position="832"/>
    </location>
</feature>
<dbReference type="RefSeq" id="XP_034010581.1">
    <property type="nucleotide sequence ID" value="XM_034157510.1"/>
</dbReference>